<comment type="caution">
    <text evidence="5">The sequence shown here is derived from an EMBL/GenBank/DDBJ whole genome shotgun (WGS) entry which is preliminary data.</text>
</comment>
<dbReference type="PANTHER" id="PTHR43479:SF11">
    <property type="entry name" value="ACREF_ENVCD OPERON REPRESSOR-RELATED"/>
    <property type="match status" value="1"/>
</dbReference>
<dbReference type="Pfam" id="PF00440">
    <property type="entry name" value="TetR_N"/>
    <property type="match status" value="1"/>
</dbReference>
<proteinExistence type="predicted"/>
<dbReference type="PANTHER" id="PTHR43479">
    <property type="entry name" value="ACREF/ENVCD OPERON REPRESSOR-RELATED"/>
    <property type="match status" value="1"/>
</dbReference>
<dbReference type="EMBL" id="JBHSFT010000004">
    <property type="protein sequence ID" value="MFC4661378.1"/>
    <property type="molecule type" value="Genomic_DNA"/>
</dbReference>
<protein>
    <submittedName>
        <fullName evidence="5">TetR/AcrR family transcriptional regulator</fullName>
    </submittedName>
</protein>
<dbReference type="SUPFAM" id="SSF46689">
    <property type="entry name" value="Homeodomain-like"/>
    <property type="match status" value="1"/>
</dbReference>
<keyword evidence="1" id="KW-0678">Repressor</keyword>
<evidence type="ECO:0000313" key="5">
    <source>
        <dbReference type="EMBL" id="MFC4661378.1"/>
    </source>
</evidence>
<reference evidence="6" key="1">
    <citation type="journal article" date="2019" name="Int. J. Syst. Evol. Microbiol.">
        <title>The Global Catalogue of Microorganisms (GCM) 10K type strain sequencing project: providing services to taxonomists for standard genome sequencing and annotation.</title>
        <authorList>
            <consortium name="The Broad Institute Genomics Platform"/>
            <consortium name="The Broad Institute Genome Sequencing Center for Infectious Disease"/>
            <person name="Wu L."/>
            <person name="Ma J."/>
        </authorList>
    </citation>
    <scope>NUCLEOTIDE SEQUENCE [LARGE SCALE GENOMIC DNA]</scope>
    <source>
        <strain evidence="6">CCUG 37257</strain>
    </source>
</reference>
<evidence type="ECO:0000313" key="6">
    <source>
        <dbReference type="Proteomes" id="UP001595988"/>
    </source>
</evidence>
<keyword evidence="2 3" id="KW-0238">DNA-binding</keyword>
<dbReference type="PROSITE" id="PS50977">
    <property type="entry name" value="HTH_TETR_2"/>
    <property type="match status" value="1"/>
</dbReference>
<evidence type="ECO:0000256" key="2">
    <source>
        <dbReference type="ARBA" id="ARBA00023125"/>
    </source>
</evidence>
<dbReference type="Proteomes" id="UP001595988">
    <property type="component" value="Unassembled WGS sequence"/>
</dbReference>
<dbReference type="PRINTS" id="PR00455">
    <property type="entry name" value="HTHTETR"/>
</dbReference>
<evidence type="ECO:0000256" key="3">
    <source>
        <dbReference type="PROSITE-ProRule" id="PRU00335"/>
    </source>
</evidence>
<accession>A0ABV9JUJ3</accession>
<name>A0ABV9JUJ3_9BACI</name>
<keyword evidence="6" id="KW-1185">Reference proteome</keyword>
<dbReference type="Gene3D" id="1.10.10.60">
    <property type="entry name" value="Homeodomain-like"/>
    <property type="match status" value="1"/>
</dbReference>
<organism evidence="5 6">
    <name type="scientific">Oceanobacillus aidingensis</name>
    <dbReference type="NCBI Taxonomy" id="645964"/>
    <lineage>
        <taxon>Bacteria</taxon>
        <taxon>Bacillati</taxon>
        <taxon>Bacillota</taxon>
        <taxon>Bacilli</taxon>
        <taxon>Bacillales</taxon>
        <taxon>Bacillaceae</taxon>
        <taxon>Oceanobacillus</taxon>
    </lineage>
</organism>
<sequence>MQKKLIDAALKQYALNGYHGATMRKIANEVGIKPASIYFFYKNKEDLFIVAFKQFLDNHFDKMKSILNEKREEPVQKIFSAMFEGIADHHKGDMEGTDAYISLVTSPIPGISQYLYDHMKRYNEWLVASLDSILRDSYPKMQADEIDRIIKQFVLIGNGVFWGIKLYDGADFEEQIILASQLMQSLLEELHFKYM</sequence>
<evidence type="ECO:0000256" key="1">
    <source>
        <dbReference type="ARBA" id="ARBA00022491"/>
    </source>
</evidence>
<dbReference type="InterPro" id="IPR001647">
    <property type="entry name" value="HTH_TetR"/>
</dbReference>
<dbReference type="RefSeq" id="WP_193064692.1">
    <property type="nucleotide sequence ID" value="NZ_JBHSFT010000004.1"/>
</dbReference>
<feature type="DNA-binding region" description="H-T-H motif" evidence="3">
    <location>
        <begin position="22"/>
        <end position="41"/>
    </location>
</feature>
<evidence type="ECO:0000259" key="4">
    <source>
        <dbReference type="PROSITE" id="PS50977"/>
    </source>
</evidence>
<feature type="domain" description="HTH tetR-type" evidence="4">
    <location>
        <begin position="1"/>
        <end position="59"/>
    </location>
</feature>
<dbReference type="InterPro" id="IPR050624">
    <property type="entry name" value="HTH-type_Tx_Regulator"/>
</dbReference>
<gene>
    <name evidence="5" type="ORF">ACFO3P_03955</name>
</gene>
<dbReference type="InterPro" id="IPR009057">
    <property type="entry name" value="Homeodomain-like_sf"/>
</dbReference>
<dbReference type="Gene3D" id="1.10.357.10">
    <property type="entry name" value="Tetracycline Repressor, domain 2"/>
    <property type="match status" value="1"/>
</dbReference>